<keyword evidence="2" id="KW-1185">Reference proteome</keyword>
<evidence type="ECO:0000313" key="2">
    <source>
        <dbReference type="Proteomes" id="UP000827872"/>
    </source>
</evidence>
<organism evidence="1 2">
    <name type="scientific">Sphaerodactylus townsendi</name>
    <dbReference type="NCBI Taxonomy" id="933632"/>
    <lineage>
        <taxon>Eukaryota</taxon>
        <taxon>Metazoa</taxon>
        <taxon>Chordata</taxon>
        <taxon>Craniata</taxon>
        <taxon>Vertebrata</taxon>
        <taxon>Euteleostomi</taxon>
        <taxon>Lepidosauria</taxon>
        <taxon>Squamata</taxon>
        <taxon>Bifurcata</taxon>
        <taxon>Gekkota</taxon>
        <taxon>Sphaerodactylidae</taxon>
        <taxon>Sphaerodactylus</taxon>
    </lineage>
</organism>
<accession>A0ACB8F7L5</accession>
<reference evidence="1" key="1">
    <citation type="submission" date="2021-08" db="EMBL/GenBank/DDBJ databases">
        <title>The first chromosome-level gecko genome reveals the dynamic sex chromosomes of Neotropical dwarf geckos (Sphaerodactylidae: Sphaerodactylus).</title>
        <authorList>
            <person name="Pinto B.J."/>
            <person name="Keating S.E."/>
            <person name="Gamble T."/>
        </authorList>
    </citation>
    <scope>NUCLEOTIDE SEQUENCE</scope>
    <source>
        <strain evidence="1">TG3544</strain>
    </source>
</reference>
<gene>
    <name evidence="1" type="ORF">K3G42_003032</name>
</gene>
<sequence length="381" mass="42219">MFEFCRSNTACILGMNRTSAFAAKVTTQGNWSLPDKLLVHCKNTSDISIFLATSYSLETVLGILGNTCLIGIMARQKATPTNVLLINLVASELVMCIFCLPFTVITVLLNYWTFGEAMCKVTAFLQCMSVTVSILSLVLIAVERHQLIIHPTGWKPGLPQAYQGIAASWIFASLVSLPFVTNSTLRNGGFQWSAGIGDSNMDKAICTCPWSSEKDRLTYAMALLLLQYCMPLAVILVCYLRIYLRLRKREGLFEKSKPTCPLKHINLLLASMVVAFAVCWLPLHVFNGIADWNYKLIPSCLHDLIFSVCHLAGMASTCVNPIIYGFLNKNIKKEVMALLASCPRRSSGQEYEHLRLPTMQTEASKGSLKLSDQQAPAQRPC</sequence>
<dbReference type="EMBL" id="CM037621">
    <property type="protein sequence ID" value="KAH8001231.1"/>
    <property type="molecule type" value="Genomic_DNA"/>
</dbReference>
<protein>
    <submittedName>
        <fullName evidence="1">Uncharacterized protein</fullName>
    </submittedName>
</protein>
<name>A0ACB8F7L5_9SAUR</name>
<comment type="caution">
    <text evidence="1">The sequence shown here is derived from an EMBL/GenBank/DDBJ whole genome shotgun (WGS) entry which is preliminary data.</text>
</comment>
<dbReference type="Proteomes" id="UP000827872">
    <property type="component" value="Linkage Group LG08"/>
</dbReference>
<proteinExistence type="predicted"/>
<evidence type="ECO:0000313" key="1">
    <source>
        <dbReference type="EMBL" id="KAH8001231.1"/>
    </source>
</evidence>